<protein>
    <submittedName>
        <fullName evidence="1">Uncharacterized protein</fullName>
    </submittedName>
</protein>
<accession>A0A2T5YD60</accession>
<dbReference type="AlphaFoldDB" id="A0A2T5YD60"/>
<comment type="caution">
    <text evidence="1">The sequence shown here is derived from an EMBL/GenBank/DDBJ whole genome shotgun (WGS) entry which is preliminary data.</text>
</comment>
<keyword evidence="2" id="KW-1185">Reference proteome</keyword>
<gene>
    <name evidence="1" type="ORF">C8N40_111109</name>
</gene>
<reference evidence="1 2" key="1">
    <citation type="submission" date="2018-04" db="EMBL/GenBank/DDBJ databases">
        <title>Genomic Encyclopedia of Archaeal and Bacterial Type Strains, Phase II (KMG-II): from individual species to whole genera.</title>
        <authorList>
            <person name="Goeker M."/>
        </authorList>
    </citation>
    <scope>NUCLEOTIDE SEQUENCE [LARGE SCALE GENOMIC DNA]</scope>
    <source>
        <strain evidence="1 2">DSM 100162</strain>
    </source>
</reference>
<evidence type="ECO:0000313" key="2">
    <source>
        <dbReference type="Proteomes" id="UP000244225"/>
    </source>
</evidence>
<sequence>MSIHLDHDFVLRCIRNQKNNPRHYAQLSNLVLAYGRKCSFKYADYYMAAQKELMKISKTWSD</sequence>
<dbReference type="Proteomes" id="UP000244225">
    <property type="component" value="Unassembled WGS sequence"/>
</dbReference>
<proteinExistence type="predicted"/>
<dbReference type="EMBL" id="QBKI01000011">
    <property type="protein sequence ID" value="PTX14444.1"/>
    <property type="molecule type" value="Genomic_DNA"/>
</dbReference>
<name>A0A2T5YD60_9BACT</name>
<evidence type="ECO:0000313" key="1">
    <source>
        <dbReference type="EMBL" id="PTX14444.1"/>
    </source>
</evidence>
<organism evidence="1 2">
    <name type="scientific">Pontibacter mucosus</name>
    <dbReference type="NCBI Taxonomy" id="1649266"/>
    <lineage>
        <taxon>Bacteria</taxon>
        <taxon>Pseudomonadati</taxon>
        <taxon>Bacteroidota</taxon>
        <taxon>Cytophagia</taxon>
        <taxon>Cytophagales</taxon>
        <taxon>Hymenobacteraceae</taxon>
        <taxon>Pontibacter</taxon>
    </lineage>
</organism>